<feature type="region of interest" description="Disordered" evidence="1">
    <location>
        <begin position="1"/>
        <end position="82"/>
    </location>
</feature>
<feature type="compositionally biased region" description="Polar residues" evidence="1">
    <location>
        <begin position="65"/>
        <end position="78"/>
    </location>
</feature>
<proteinExistence type="predicted"/>
<dbReference type="EMBL" id="JAEPCM010000446">
    <property type="protein sequence ID" value="MCG7947184.1"/>
    <property type="molecule type" value="Genomic_DNA"/>
</dbReference>
<protein>
    <submittedName>
        <fullName evidence="2">Uncharacterized protein</fullName>
    </submittedName>
</protein>
<dbReference type="AlphaFoldDB" id="A0A9E4N547"/>
<evidence type="ECO:0000313" key="2">
    <source>
        <dbReference type="EMBL" id="MCG7947184.1"/>
    </source>
</evidence>
<comment type="caution">
    <text evidence="2">The sequence shown here is derived from an EMBL/GenBank/DDBJ whole genome shotgun (WGS) entry which is preliminary data.</text>
</comment>
<dbReference type="Proteomes" id="UP000886667">
    <property type="component" value="Unassembled WGS sequence"/>
</dbReference>
<gene>
    <name evidence="2" type="ORF">JAZ07_12640</name>
</gene>
<evidence type="ECO:0000313" key="3">
    <source>
        <dbReference type="Proteomes" id="UP000886667"/>
    </source>
</evidence>
<reference evidence="2" key="1">
    <citation type="journal article" date="2021" name="Proc. Natl. Acad. Sci. U.S.A.">
        <title>Global biogeography of chemosynthetic symbionts reveals both localized and globally distributed symbiont groups. .</title>
        <authorList>
            <person name="Osvatic J.T."/>
            <person name="Wilkins L.G.E."/>
            <person name="Leibrecht L."/>
            <person name="Leray M."/>
            <person name="Zauner S."/>
            <person name="Polzin J."/>
            <person name="Camacho Y."/>
            <person name="Gros O."/>
            <person name="van Gils J.A."/>
            <person name="Eisen J.A."/>
            <person name="Petersen J.M."/>
            <person name="Yuen B."/>
        </authorList>
    </citation>
    <scope>NUCLEOTIDE SEQUENCE</scope>
    <source>
        <strain evidence="2">MAGclacostrist064TRANS</strain>
    </source>
</reference>
<sequence length="230" mass="24072">MTEVQGVSGRPVLKTGNSNTRAMPKHGSTTEEKLKSLKTPIDQFRDQRKQDSSQIADESTVFAGDTQNNTDPNEQQYPDGSFSGFIQDEGMNVLVRTLQSVGGAGQVLLGAGICYGSGSLACAAGVAIAAKGADNFQAGIRGTDSYSKQGIERITGNEQTATLIDAGIDLTISVGGLVRNVPKINELGNPVKDLFVKMPSSYEAAYKQATSTGLVIEGASDTATIYGATK</sequence>
<accession>A0A9E4N547</accession>
<evidence type="ECO:0000256" key="1">
    <source>
        <dbReference type="SAM" id="MobiDB-lite"/>
    </source>
</evidence>
<organism evidence="2 3">
    <name type="scientific">Candidatus Thiodiazotropha taylori</name>
    <dbReference type="NCBI Taxonomy" id="2792791"/>
    <lineage>
        <taxon>Bacteria</taxon>
        <taxon>Pseudomonadati</taxon>
        <taxon>Pseudomonadota</taxon>
        <taxon>Gammaproteobacteria</taxon>
        <taxon>Chromatiales</taxon>
        <taxon>Sedimenticolaceae</taxon>
        <taxon>Candidatus Thiodiazotropha</taxon>
    </lineage>
</organism>
<name>A0A9E4N547_9GAMM</name>